<gene>
    <name evidence="1" type="ORF">UFOPK3423_01493</name>
</gene>
<dbReference type="AlphaFoldDB" id="A0A6J7EGP7"/>
<proteinExistence type="predicted"/>
<name>A0A6J7EGP7_9ZZZZ</name>
<evidence type="ECO:0000313" key="1">
    <source>
        <dbReference type="EMBL" id="CAB4882542.1"/>
    </source>
</evidence>
<sequence>MITGRIVGAVLGGRSTVLALLGALVLCGLLGGADARAAEWPAAVGDAPSAIAIDATGNVSVANATTGDVSKLTKGVWLVTVTPSEGAVQGAVSSKRYTVR</sequence>
<protein>
    <submittedName>
        <fullName evidence="1">Unannotated protein</fullName>
    </submittedName>
</protein>
<organism evidence="1">
    <name type="scientific">freshwater metagenome</name>
    <dbReference type="NCBI Taxonomy" id="449393"/>
    <lineage>
        <taxon>unclassified sequences</taxon>
        <taxon>metagenomes</taxon>
        <taxon>ecological metagenomes</taxon>
    </lineage>
</organism>
<accession>A0A6J7EGP7</accession>
<reference evidence="1" key="1">
    <citation type="submission" date="2020-05" db="EMBL/GenBank/DDBJ databases">
        <authorList>
            <person name="Chiriac C."/>
            <person name="Salcher M."/>
            <person name="Ghai R."/>
            <person name="Kavagutti S V."/>
        </authorList>
    </citation>
    <scope>NUCLEOTIDE SEQUENCE</scope>
</reference>
<dbReference type="EMBL" id="CAFBLQ010000209">
    <property type="protein sequence ID" value="CAB4882542.1"/>
    <property type="molecule type" value="Genomic_DNA"/>
</dbReference>